<dbReference type="GO" id="GO:0033192">
    <property type="term" value="F:calmodulin-dependent protein phosphatase activity"/>
    <property type="evidence" value="ECO:0007669"/>
    <property type="project" value="InterPro"/>
</dbReference>
<reference evidence="4" key="2">
    <citation type="submission" date="2020-12" db="EMBL/GenBank/DDBJ databases">
        <title>New Spironucleus salmonicida genome in near-complete chromosomes.</title>
        <authorList>
            <person name="Xu F."/>
            <person name="Kurt Z."/>
            <person name="Jimenez-Gonzalez A."/>
            <person name="Astvaldsson A."/>
            <person name="Andersson J.O."/>
            <person name="Svard S.G."/>
        </authorList>
    </citation>
    <scope>NUCLEOTIDE SEQUENCE</scope>
    <source>
        <strain evidence="4">ATCC 50377</strain>
    </source>
</reference>
<sequence>MDQFQNITDFVQAYNQQAIKQQKSIISITNMIKLLKISIELLSKLPNVIDYNSDNFIAIGDLHGTYISLLEILPGTINKDDKFIFLGDYVDRGFFSVEILYVLLSLLIQYPNNIILLRGNHETESMSSQNGFFLELFIKFVNQQYSNCKEFLELYSLFLQLFNSLPIVCTTPNYTLLHAGPAQIPLEQINLLNRFKDPESDTTDYTQNDPISDIIWSDFEGQQKFPYGENLARGVSITYNSQAIKIFTGDKLLIRSHTCVSDPIIEQNFINIFSVAMYDGSNKASFFNKNPVLFTVDNKWNMDNSAIFNEFDTDNNFNAVFSILNGTTELEFNDKFNNLICSDGIFEIIDQQITIIECIGEYFLDEGFQSLQFISMLEFPEVVCEIYGESFQSKGWKFPRIFNKKLSLAKVQQLIDTWVVNE</sequence>
<gene>
    <name evidence="3" type="ORF">SS50377_12163</name>
    <name evidence="4" type="ORF">SS50377_26369</name>
</gene>
<reference evidence="3 4" key="1">
    <citation type="journal article" date="2014" name="PLoS Genet.">
        <title>The Genome of Spironucleus salmonicida Highlights a Fish Pathogen Adapted to Fluctuating Environments.</title>
        <authorList>
            <person name="Xu F."/>
            <person name="Jerlstrom-Hultqvist J."/>
            <person name="Einarsson E."/>
            <person name="Astvaldsson A."/>
            <person name="Svard S.G."/>
            <person name="Andersson J.O."/>
        </authorList>
    </citation>
    <scope>NUCLEOTIDE SEQUENCE</scope>
    <source>
        <strain evidence="4">ATCC 50377</strain>
    </source>
</reference>
<comment type="catalytic activity">
    <reaction evidence="1">
        <text>O-phospho-L-threonyl-[protein] + H2O = L-threonyl-[protein] + phosphate</text>
        <dbReference type="Rhea" id="RHEA:47004"/>
        <dbReference type="Rhea" id="RHEA-COMP:11060"/>
        <dbReference type="Rhea" id="RHEA-COMP:11605"/>
        <dbReference type="ChEBI" id="CHEBI:15377"/>
        <dbReference type="ChEBI" id="CHEBI:30013"/>
        <dbReference type="ChEBI" id="CHEBI:43474"/>
        <dbReference type="ChEBI" id="CHEBI:61977"/>
        <dbReference type="EC" id="3.1.3.16"/>
    </reaction>
</comment>
<dbReference type="SMART" id="SM00156">
    <property type="entry name" value="PP2Ac"/>
    <property type="match status" value="1"/>
</dbReference>
<proteinExistence type="inferred from homology"/>
<accession>V6M3B0</accession>
<evidence type="ECO:0000256" key="1">
    <source>
        <dbReference type="RuleBase" id="RU004273"/>
    </source>
</evidence>
<dbReference type="InterPro" id="IPR043360">
    <property type="entry name" value="PP2B"/>
</dbReference>
<protein>
    <recommendedName>
        <fullName evidence="1">Serine/threonine-protein phosphatase</fullName>
        <ecNumber evidence="1">3.1.3.16</ecNumber>
    </recommendedName>
</protein>
<dbReference type="InterPro" id="IPR029052">
    <property type="entry name" value="Metallo-depent_PP-like"/>
</dbReference>
<dbReference type="AlphaFoldDB" id="V6M3B0"/>
<dbReference type="VEuPathDB" id="GiardiaDB:SS50377_26369"/>
<dbReference type="Gene3D" id="3.60.21.10">
    <property type="match status" value="1"/>
</dbReference>
<feature type="domain" description="Serine/threonine specific protein phosphatases" evidence="2">
    <location>
        <begin position="117"/>
        <end position="122"/>
    </location>
</feature>
<dbReference type="EMBL" id="AUWU02000006">
    <property type="protein sequence ID" value="KAH0572160.1"/>
    <property type="molecule type" value="Genomic_DNA"/>
</dbReference>
<dbReference type="CDD" id="cd00144">
    <property type="entry name" value="MPP_PPP_family"/>
    <property type="match status" value="1"/>
</dbReference>
<evidence type="ECO:0000313" key="3">
    <source>
        <dbReference type="EMBL" id="EST47764.1"/>
    </source>
</evidence>
<organism evidence="3">
    <name type="scientific">Spironucleus salmonicida</name>
    <dbReference type="NCBI Taxonomy" id="348837"/>
    <lineage>
        <taxon>Eukaryota</taxon>
        <taxon>Metamonada</taxon>
        <taxon>Diplomonadida</taxon>
        <taxon>Hexamitidae</taxon>
        <taxon>Hexamitinae</taxon>
        <taxon>Spironucleus</taxon>
    </lineage>
</organism>
<comment type="similarity">
    <text evidence="1">Belongs to the PPP phosphatase family.</text>
</comment>
<dbReference type="PANTHER" id="PTHR45673">
    <property type="entry name" value="SERINE/THREONINE-PROTEIN PHOSPHATASE 2B CATALYTIC SUBUNIT 1-RELATED"/>
    <property type="match status" value="1"/>
</dbReference>
<evidence type="ECO:0000313" key="5">
    <source>
        <dbReference type="Proteomes" id="UP000018208"/>
    </source>
</evidence>
<dbReference type="GO" id="GO:0097720">
    <property type="term" value="P:calcineurin-mediated signaling"/>
    <property type="evidence" value="ECO:0007669"/>
    <property type="project" value="InterPro"/>
</dbReference>
<dbReference type="InterPro" id="IPR006186">
    <property type="entry name" value="Ser/Thr-sp_prot-phosphatase"/>
</dbReference>
<keyword evidence="1" id="KW-0378">Hydrolase</keyword>
<name>V6M3B0_9EUKA</name>
<dbReference type="PROSITE" id="PS00125">
    <property type="entry name" value="SER_THR_PHOSPHATASE"/>
    <property type="match status" value="1"/>
</dbReference>
<dbReference type="EMBL" id="KI546035">
    <property type="protein sequence ID" value="EST47764.1"/>
    <property type="molecule type" value="Genomic_DNA"/>
</dbReference>
<dbReference type="Proteomes" id="UP000018208">
    <property type="component" value="Unassembled WGS sequence"/>
</dbReference>
<evidence type="ECO:0000259" key="2">
    <source>
        <dbReference type="PROSITE" id="PS00125"/>
    </source>
</evidence>
<keyword evidence="5" id="KW-1185">Reference proteome</keyword>
<dbReference type="OrthoDB" id="445564at2759"/>
<dbReference type="SUPFAM" id="SSF56300">
    <property type="entry name" value="Metallo-dependent phosphatases"/>
    <property type="match status" value="1"/>
</dbReference>
<dbReference type="Pfam" id="PF00149">
    <property type="entry name" value="Metallophos"/>
    <property type="match status" value="1"/>
</dbReference>
<dbReference type="InterPro" id="IPR004843">
    <property type="entry name" value="Calcineurin-like_PHP"/>
</dbReference>
<dbReference type="PRINTS" id="PR00114">
    <property type="entry name" value="STPHPHTASE"/>
</dbReference>
<evidence type="ECO:0000313" key="4">
    <source>
        <dbReference type="EMBL" id="KAH0572160.1"/>
    </source>
</evidence>
<dbReference type="EC" id="3.1.3.16" evidence="1"/>